<comment type="subcellular location">
    <subcellularLocation>
        <location evidence="1">Membrane</location>
        <topology evidence="1">Multi-pass membrane protein</topology>
    </subcellularLocation>
</comment>
<dbReference type="InterPro" id="IPR044492">
    <property type="entry name" value="P_typ_ATPase_HD_dom"/>
</dbReference>
<protein>
    <submittedName>
        <fullName evidence="14">Plasma-membrane proton-efflux P-type ATPase</fullName>
    </submittedName>
</protein>
<dbReference type="Gene3D" id="3.40.1110.10">
    <property type="entry name" value="Calcium-transporting ATPase, cytoplasmic domain N"/>
    <property type="match status" value="1"/>
</dbReference>
<dbReference type="PROSITE" id="PS00154">
    <property type="entry name" value="ATPASE_E1_E2"/>
    <property type="match status" value="1"/>
</dbReference>
<evidence type="ECO:0000259" key="13">
    <source>
        <dbReference type="SMART" id="SM00831"/>
    </source>
</evidence>
<dbReference type="PRINTS" id="PR00120">
    <property type="entry name" value="HATPASE"/>
</dbReference>
<dbReference type="AlphaFoldDB" id="A0A2U1SQR0"/>
<dbReference type="FunFam" id="3.40.50.1000:FF:000211">
    <property type="entry name" value="Plasma membrane ATPase"/>
    <property type="match status" value="1"/>
</dbReference>
<evidence type="ECO:0000256" key="10">
    <source>
        <dbReference type="ARBA" id="ARBA00022989"/>
    </source>
</evidence>
<dbReference type="Gene3D" id="3.40.50.1000">
    <property type="entry name" value="HAD superfamily/HAD-like"/>
    <property type="match status" value="1"/>
</dbReference>
<proteinExistence type="inferred from homology"/>
<keyword evidence="7" id="KW-0067">ATP-binding</keyword>
<dbReference type="EMBL" id="PUIV01000014">
    <property type="protein sequence ID" value="PWB93935.1"/>
    <property type="molecule type" value="Genomic_DNA"/>
</dbReference>
<organism evidence="14 15">
    <name type="scientific">Methylosinus sporium</name>
    <dbReference type="NCBI Taxonomy" id="428"/>
    <lineage>
        <taxon>Bacteria</taxon>
        <taxon>Pseudomonadati</taxon>
        <taxon>Pseudomonadota</taxon>
        <taxon>Alphaproteobacteria</taxon>
        <taxon>Hyphomicrobiales</taxon>
        <taxon>Methylocystaceae</taxon>
        <taxon>Methylosinus</taxon>
    </lineage>
</organism>
<evidence type="ECO:0000256" key="2">
    <source>
        <dbReference type="ARBA" id="ARBA00008804"/>
    </source>
</evidence>
<dbReference type="Proteomes" id="UP000245137">
    <property type="component" value="Unassembled WGS sequence"/>
</dbReference>
<feature type="transmembrane region" description="Helical" evidence="12">
    <location>
        <begin position="101"/>
        <end position="117"/>
    </location>
</feature>
<dbReference type="InterPro" id="IPR023298">
    <property type="entry name" value="ATPase_P-typ_TM_dom_sf"/>
</dbReference>
<evidence type="ECO:0000256" key="5">
    <source>
        <dbReference type="ARBA" id="ARBA00022723"/>
    </source>
</evidence>
<dbReference type="NCBIfam" id="TIGR01494">
    <property type="entry name" value="ATPase_P-type"/>
    <property type="match status" value="2"/>
</dbReference>
<feature type="transmembrane region" description="Helical" evidence="12">
    <location>
        <begin position="786"/>
        <end position="809"/>
    </location>
</feature>
<dbReference type="GO" id="GO:0005524">
    <property type="term" value="F:ATP binding"/>
    <property type="evidence" value="ECO:0007669"/>
    <property type="project" value="UniProtKB-KW"/>
</dbReference>
<evidence type="ECO:0000313" key="14">
    <source>
        <dbReference type="EMBL" id="PWB93935.1"/>
    </source>
</evidence>
<dbReference type="SUPFAM" id="SSF56784">
    <property type="entry name" value="HAD-like"/>
    <property type="match status" value="1"/>
</dbReference>
<dbReference type="GO" id="GO:0120029">
    <property type="term" value="P:proton export across plasma membrane"/>
    <property type="evidence" value="ECO:0007669"/>
    <property type="project" value="InterPro"/>
</dbReference>
<dbReference type="FunFam" id="3.40.1110.10:FF:000005">
    <property type="entry name" value="Plasma membrane ATPase"/>
    <property type="match status" value="1"/>
</dbReference>
<feature type="transmembrane region" description="Helical" evidence="12">
    <location>
        <begin position="755"/>
        <end position="774"/>
    </location>
</feature>
<feature type="transmembrane region" description="Helical" evidence="12">
    <location>
        <begin position="712"/>
        <end position="735"/>
    </location>
</feature>
<dbReference type="InterPro" id="IPR059000">
    <property type="entry name" value="ATPase_P-type_domA"/>
</dbReference>
<dbReference type="GO" id="GO:0008553">
    <property type="term" value="F:P-type proton-exporting transporter activity"/>
    <property type="evidence" value="ECO:0007669"/>
    <property type="project" value="InterPro"/>
</dbReference>
<comment type="caution">
    <text evidence="14">The sequence shown here is derived from an EMBL/GenBank/DDBJ whole genome shotgun (WGS) entry which is preliminary data.</text>
</comment>
<dbReference type="SFLD" id="SFLDG00002">
    <property type="entry name" value="C1.7:_P-type_atpase_like"/>
    <property type="match status" value="1"/>
</dbReference>
<evidence type="ECO:0000256" key="7">
    <source>
        <dbReference type="ARBA" id="ARBA00022840"/>
    </source>
</evidence>
<dbReference type="InterPro" id="IPR004014">
    <property type="entry name" value="ATPase_P-typ_cation-transptr_N"/>
</dbReference>
<evidence type="ECO:0000256" key="12">
    <source>
        <dbReference type="SAM" id="Phobius"/>
    </source>
</evidence>
<dbReference type="GO" id="GO:0046872">
    <property type="term" value="F:metal ion binding"/>
    <property type="evidence" value="ECO:0007669"/>
    <property type="project" value="UniProtKB-KW"/>
</dbReference>
<keyword evidence="15" id="KW-1185">Reference proteome</keyword>
<dbReference type="Pfam" id="PF00690">
    <property type="entry name" value="Cation_ATPase_N"/>
    <property type="match status" value="1"/>
</dbReference>
<dbReference type="Pfam" id="PF00702">
    <property type="entry name" value="Hydrolase"/>
    <property type="match status" value="1"/>
</dbReference>
<dbReference type="SMART" id="SM00831">
    <property type="entry name" value="Cation_ATPase_N"/>
    <property type="match status" value="1"/>
</dbReference>
<name>A0A2U1SQR0_METSR</name>
<dbReference type="InterPro" id="IPR018303">
    <property type="entry name" value="ATPase_P-typ_P_site"/>
</dbReference>
<evidence type="ECO:0000256" key="11">
    <source>
        <dbReference type="ARBA" id="ARBA00023136"/>
    </source>
</evidence>
<comment type="similarity">
    <text evidence="2">Belongs to the cation transport ATPase (P-type) (TC 3.A.3) family. Type IIIA subfamily.</text>
</comment>
<evidence type="ECO:0000256" key="6">
    <source>
        <dbReference type="ARBA" id="ARBA00022741"/>
    </source>
</evidence>
<dbReference type="FunFam" id="2.70.150.10:FF:000042">
    <property type="entry name" value="Plasma membrane ATPase"/>
    <property type="match status" value="1"/>
</dbReference>
<dbReference type="InterPro" id="IPR008250">
    <property type="entry name" value="ATPase_P-typ_transduc_dom_A_sf"/>
</dbReference>
<feature type="transmembrane region" description="Helical" evidence="12">
    <location>
        <begin position="251"/>
        <end position="269"/>
    </location>
</feature>
<dbReference type="SUPFAM" id="SSF81653">
    <property type="entry name" value="Calcium ATPase, transduction domain A"/>
    <property type="match status" value="1"/>
</dbReference>
<evidence type="ECO:0000256" key="3">
    <source>
        <dbReference type="ARBA" id="ARBA00022553"/>
    </source>
</evidence>
<feature type="domain" description="Cation-transporting P-type ATPase N-terminal" evidence="13">
    <location>
        <begin position="24"/>
        <end position="97"/>
    </location>
</feature>
<dbReference type="InterPro" id="IPR023299">
    <property type="entry name" value="ATPase_P-typ_cyto_dom_N"/>
</dbReference>
<dbReference type="PANTHER" id="PTHR42861">
    <property type="entry name" value="CALCIUM-TRANSPORTING ATPASE"/>
    <property type="match status" value="1"/>
</dbReference>
<keyword evidence="10 12" id="KW-1133">Transmembrane helix</keyword>
<dbReference type="InterPro" id="IPR036412">
    <property type="entry name" value="HAD-like_sf"/>
</dbReference>
<dbReference type="SUPFAM" id="SSF81665">
    <property type="entry name" value="Calcium ATPase, transmembrane domain M"/>
    <property type="match status" value="1"/>
</dbReference>
<accession>A0A2U1SQR0</accession>
<dbReference type="NCBIfam" id="TIGR01647">
    <property type="entry name" value="ATPase-IIIA_H"/>
    <property type="match status" value="1"/>
</dbReference>
<keyword evidence="6" id="KW-0547">Nucleotide-binding</keyword>
<evidence type="ECO:0000256" key="9">
    <source>
        <dbReference type="ARBA" id="ARBA00022967"/>
    </source>
</evidence>
<dbReference type="SFLD" id="SFLDS00003">
    <property type="entry name" value="Haloacid_Dehalogenase"/>
    <property type="match status" value="1"/>
</dbReference>
<dbReference type="Pfam" id="PF00122">
    <property type="entry name" value="E1-E2_ATPase"/>
    <property type="match status" value="1"/>
</dbReference>
<keyword evidence="8" id="KW-0460">Magnesium</keyword>
<gene>
    <name evidence="14" type="ORF">C5689_10860</name>
</gene>
<feature type="transmembrane region" description="Helical" evidence="12">
    <location>
        <begin position="289"/>
        <end position="317"/>
    </location>
</feature>
<feature type="transmembrane region" description="Helical" evidence="12">
    <location>
        <begin position="73"/>
        <end position="95"/>
    </location>
</feature>
<keyword evidence="3" id="KW-0597">Phosphoprotein</keyword>
<keyword evidence="4 12" id="KW-0812">Transmembrane</keyword>
<dbReference type="PRINTS" id="PR00119">
    <property type="entry name" value="CATATPASE"/>
</dbReference>
<dbReference type="SFLD" id="SFLDF00027">
    <property type="entry name" value="p-type_atpase"/>
    <property type="match status" value="1"/>
</dbReference>
<dbReference type="InterPro" id="IPR001757">
    <property type="entry name" value="P_typ_ATPase"/>
</dbReference>
<evidence type="ECO:0000256" key="4">
    <source>
        <dbReference type="ARBA" id="ARBA00022692"/>
    </source>
</evidence>
<keyword evidence="5" id="KW-0479">Metal-binding</keyword>
<dbReference type="Gene3D" id="1.20.1110.10">
    <property type="entry name" value="Calcium-transporting ATPase, transmembrane domain"/>
    <property type="match status" value="1"/>
</dbReference>
<evidence type="ECO:0000256" key="8">
    <source>
        <dbReference type="ARBA" id="ARBA00022842"/>
    </source>
</evidence>
<dbReference type="CDD" id="cd02076">
    <property type="entry name" value="P-type_ATPase_H"/>
    <property type="match status" value="1"/>
</dbReference>
<dbReference type="GO" id="GO:0016020">
    <property type="term" value="C:membrane"/>
    <property type="evidence" value="ECO:0007669"/>
    <property type="project" value="UniProtKB-SubCell"/>
</dbReference>
<evidence type="ECO:0000313" key="15">
    <source>
        <dbReference type="Proteomes" id="UP000245137"/>
    </source>
</evidence>
<dbReference type="GO" id="GO:0016887">
    <property type="term" value="F:ATP hydrolysis activity"/>
    <property type="evidence" value="ECO:0007669"/>
    <property type="project" value="InterPro"/>
</dbReference>
<keyword evidence="11 12" id="KW-0472">Membrane</keyword>
<reference evidence="14 15" key="1">
    <citation type="journal article" date="2018" name="Appl. Microbiol. Biotechnol.">
        <title>Co-cultivation of the strictly anaerobic methanogen Methanosarcina barkeri with aerobic methanotrophs in an oxygen-limited membrane bioreactor.</title>
        <authorList>
            <person name="In 't Zandt M.H."/>
            <person name="van den Bosch T.J.M."/>
            <person name="Rijkers R."/>
            <person name="van Kessel M.A.H.J."/>
            <person name="Jetten M.S.M."/>
            <person name="Welte C.U."/>
        </authorList>
    </citation>
    <scope>NUCLEOTIDE SEQUENCE [LARGE SCALE GENOMIC DNA]</scope>
    <source>
        <strain evidence="14 15">DSM 17706</strain>
    </source>
</reference>
<evidence type="ECO:0000256" key="1">
    <source>
        <dbReference type="ARBA" id="ARBA00004141"/>
    </source>
</evidence>
<feature type="transmembrane region" description="Helical" evidence="12">
    <location>
        <begin position="821"/>
        <end position="840"/>
    </location>
</feature>
<sequence length="877" mass="93361">MATGPLPPRSAAGPAAAVPPAAADYGKMPLDEVLTRLGVDPRRGLAADEARRRLRAYGPNALPEKRVSLWRKILGYFAGPMAYMIEAAAIVSALIGHWNDFAIIFALLLFNAGLEFWQDRKASNALAALKKGLALEATVLRDGEWSARPAAELTPGDIVKIRLGVVVPADLRLVSGDYASIDQAALTGESLPVAKKVGDVAYSGSIVKQGEMIGVVTATGANTFFGRTASLVAGAGAASHAQKAMFEIGDFLIVVAVALAAVLVAVKVYRDLVVADDWSMADALSILQFVLVLMVASIPVAMPAVFSVTMALGALALSKEKAIVSKLSAIEEMAGVDILCSDKTGTLTKNQLTLSEPILFESKDAQDCILAAALASKLEDRDAIDTACIDALKDKDALRAYSMTKFIPFDPVAKRTQATVTDAQGKSIIVSKGAPQAIVDLVHADADIAQRVKRIVDELAEKGSRSLAVARSEDDGATFRLLGILPMFDPPRADSKVTIAAARAKGVVVKMVTGDDTAIAIETARQLGLGDHIVAAADIFPKDLDPNHLSADVVDAIERADGFARVFPEHKYAIVKALQQRGHLVAMTGDGVNDAPALKQADCGVAVSGATDAARGAAALIITAPGLSVISSAIDEARRIFGRIESYTTYRVALTIDIMFVVVLSSVLLGFTPLTAAMIVVMSLLDDAPIMTIAYDNTPVEPRPIRWRMPRLLAIATVLGLVCVVESFGLLLIGVRALAREPLGEAMQLFSPQQLQTMMFLQLVVGGHLLLLVARTQRWFFLPPFPAWKLLFAIIATQLLAAAMCYFGWLVPPISLRLIGIVWAYCIGFMFILGLARKIVARVVDHRMRRQEKSVATVERPLSGGLALARQAASSRG</sequence>
<dbReference type="Gene3D" id="2.70.150.10">
    <property type="entry name" value="Calcium-transporting ATPase, cytoplasmic transduction domain A"/>
    <property type="match status" value="1"/>
</dbReference>
<keyword evidence="9" id="KW-1278">Translocase</keyword>
<dbReference type="OrthoDB" id="391538at2"/>
<dbReference type="InterPro" id="IPR006534">
    <property type="entry name" value="P-type_ATPase_IIIA"/>
</dbReference>
<dbReference type="InterPro" id="IPR023214">
    <property type="entry name" value="HAD_sf"/>
</dbReference>